<keyword evidence="7 12" id="KW-0238">DNA-binding</keyword>
<dbReference type="InterPro" id="IPR036910">
    <property type="entry name" value="HMG_box_dom_sf"/>
</dbReference>
<dbReference type="GO" id="GO:0030154">
    <property type="term" value="P:cell differentiation"/>
    <property type="evidence" value="ECO:0007669"/>
    <property type="project" value="UniProtKB-KW"/>
</dbReference>
<evidence type="ECO:0000256" key="2">
    <source>
        <dbReference type="ARBA" id="ARBA00005998"/>
    </source>
</evidence>
<sequence>MRLRAKNYNTKRPYQSYLIIGGKKWRSLTPQDRRPFVEEAERLRVVHMQEYPNYKYRPRRRKHNKRATSSAGVSPSDTSQPNHSPGQVAKRSNCREHSPVHPLRLSNSQYPPSPYQTTGTFSPVMSQPPQQYPYYSPTKTPPFYPNSESPYTPNINTPDSSPSCSTDAEAQSTIEVQIKTEAKDVQPPLPESEVSRNISTPEMSPLEHDSKNFRFTSQPSSGACCLDSSSNKLIYTNYSTAKSLTLPTDSSYACFAAQRASSYKPAGYHGPNQNAITAMSISKGVMMMCTNQKLLESYEHNGIVTGTYYPPAVTTKDLDTTSSMYSMSTTSAMSSNAARNFMPSYAASPGHQAHSPQSTGSNAGYQSCASPIDTNCSVEPHMREKSQMCYENYSQIMPNITSHSNSLPARCIENQEYSKYTNHHLLANHDNPSPNIPGLDSNQNYPEHLQPYFAYNYPHMTDSSQHPFIPYEKSEYMNHQQSMEYGSHESYVLQSDLHRYQQSSPSSEHIMPPTTTIPPLTATSSPPLLTATAGQIKQDEEFSGILADVRKTCFSS</sequence>
<dbReference type="GO" id="GO:0016607">
    <property type="term" value="C:nuclear speck"/>
    <property type="evidence" value="ECO:0007669"/>
    <property type="project" value="UniProtKB-SubCell"/>
</dbReference>
<feature type="domain" description="HMG box" evidence="14">
    <location>
        <begin position="1"/>
        <end position="55"/>
    </location>
</feature>
<keyword evidence="6" id="KW-0726">Sexual differentiation</keyword>
<reference evidence="15 16" key="1">
    <citation type="submission" date="2024-03" db="EMBL/GenBank/DDBJ databases">
        <title>Adaptation during the transition from Ophiocordyceps entomopathogen to insect associate is accompanied by gene loss and intensified selection.</title>
        <authorList>
            <person name="Ward C.M."/>
            <person name="Onetto C.A."/>
            <person name="Borneman A.R."/>
        </authorList>
    </citation>
    <scope>NUCLEOTIDE SEQUENCE [LARGE SCALE GENOMIC DNA]</scope>
    <source>
        <strain evidence="15">AWRI1</strain>
        <tissue evidence="15">Single Adult Female</tissue>
    </source>
</reference>
<feature type="DNA-binding region" description="HMG box" evidence="12">
    <location>
        <begin position="1"/>
        <end position="55"/>
    </location>
</feature>
<keyword evidence="4" id="KW-0221">Differentiation</keyword>
<evidence type="ECO:0000256" key="13">
    <source>
        <dbReference type="SAM" id="MobiDB-lite"/>
    </source>
</evidence>
<dbReference type="InterPro" id="IPR050140">
    <property type="entry name" value="SRY-related_HMG-box_TF-like"/>
</dbReference>
<feature type="region of interest" description="Disordered" evidence="13">
    <location>
        <begin position="345"/>
        <end position="365"/>
    </location>
</feature>
<feature type="compositionally biased region" description="Polar residues" evidence="13">
    <location>
        <begin position="146"/>
        <end position="175"/>
    </location>
</feature>
<evidence type="ECO:0000256" key="8">
    <source>
        <dbReference type="ARBA" id="ARBA00023159"/>
    </source>
</evidence>
<feature type="compositionally biased region" description="Low complexity" evidence="13">
    <location>
        <begin position="512"/>
        <end position="523"/>
    </location>
</feature>
<evidence type="ECO:0000256" key="4">
    <source>
        <dbReference type="ARBA" id="ARBA00022782"/>
    </source>
</evidence>
<feature type="compositionally biased region" description="Low complexity" evidence="13">
    <location>
        <begin position="122"/>
        <end position="138"/>
    </location>
</feature>
<comment type="similarity">
    <text evidence="2">Belongs to the SRY family.</text>
</comment>
<gene>
    <name evidence="15" type="ORF">V9T40_008675</name>
</gene>
<evidence type="ECO:0000256" key="11">
    <source>
        <dbReference type="ARBA" id="ARBA00045821"/>
    </source>
</evidence>
<dbReference type="GO" id="GO:0005516">
    <property type="term" value="F:calmodulin binding"/>
    <property type="evidence" value="ECO:0007669"/>
    <property type="project" value="UniProtKB-KW"/>
</dbReference>
<feature type="compositionally biased region" description="Basic residues" evidence="13">
    <location>
        <begin position="56"/>
        <end position="66"/>
    </location>
</feature>
<feature type="region of interest" description="Disordered" evidence="13">
    <location>
        <begin position="503"/>
        <end position="523"/>
    </location>
</feature>
<name>A0AAN9Y7E0_9HEMI</name>
<evidence type="ECO:0000256" key="3">
    <source>
        <dbReference type="ARBA" id="ARBA00019052"/>
    </source>
</evidence>
<keyword evidence="9" id="KW-0804">Transcription</keyword>
<dbReference type="GO" id="GO:0000978">
    <property type="term" value="F:RNA polymerase II cis-regulatory region sequence-specific DNA binding"/>
    <property type="evidence" value="ECO:0007669"/>
    <property type="project" value="TreeGrafter"/>
</dbReference>
<dbReference type="InterPro" id="IPR009071">
    <property type="entry name" value="HMG_box_dom"/>
</dbReference>
<keyword evidence="16" id="KW-1185">Reference proteome</keyword>
<dbReference type="Gene3D" id="1.10.30.10">
    <property type="entry name" value="High mobility group box domain"/>
    <property type="match status" value="1"/>
</dbReference>
<dbReference type="EMBL" id="JBBCAQ010000010">
    <property type="protein sequence ID" value="KAK7601234.1"/>
    <property type="molecule type" value="Genomic_DNA"/>
</dbReference>
<proteinExistence type="inferred from homology"/>
<keyword evidence="8" id="KW-0010">Activator</keyword>
<dbReference type="GO" id="GO:0001228">
    <property type="term" value="F:DNA-binding transcription activator activity, RNA polymerase II-specific"/>
    <property type="evidence" value="ECO:0007669"/>
    <property type="project" value="TreeGrafter"/>
</dbReference>
<dbReference type="Proteomes" id="UP001367676">
    <property type="component" value="Unassembled WGS sequence"/>
</dbReference>
<evidence type="ECO:0000259" key="14">
    <source>
        <dbReference type="PROSITE" id="PS50118"/>
    </source>
</evidence>
<feature type="compositionally biased region" description="Polar residues" evidence="13">
    <location>
        <begin position="354"/>
        <end position="365"/>
    </location>
</feature>
<evidence type="ECO:0000256" key="1">
    <source>
        <dbReference type="ARBA" id="ARBA00004324"/>
    </source>
</evidence>
<comment type="function">
    <text evidence="11">Transcriptional regulator that controls a genetic switch in male development. It is necessary and sufficient for initiating male sex determination by directing the development of supporting cell precursors (pre-Sertoli cells) as Sertoli rather than granulosa cells. Involved in different aspects of gene regulation including promoter activation or repression. Binds to the DNA consensus sequence 5'-[AT]AACAA[AT]-3'. SRY HMG box recognizes DNA by partial intercalation in the minor groove and promotes DNA bending. Also involved in pre-mRNA splicing. In male adult brain involved in the maintenance of motor functions of dopaminergic neurons.</text>
</comment>
<keyword evidence="12" id="KW-0539">Nucleus</keyword>
<comment type="subcellular location">
    <subcellularLocation>
        <location evidence="1">Nucleus speckle</location>
    </subcellularLocation>
</comment>
<evidence type="ECO:0000256" key="6">
    <source>
        <dbReference type="ARBA" id="ARBA00022928"/>
    </source>
</evidence>
<evidence type="ECO:0000256" key="7">
    <source>
        <dbReference type="ARBA" id="ARBA00023125"/>
    </source>
</evidence>
<evidence type="ECO:0000256" key="12">
    <source>
        <dbReference type="PROSITE-ProRule" id="PRU00267"/>
    </source>
</evidence>
<dbReference type="PANTHER" id="PTHR10270">
    <property type="entry name" value="SOX TRANSCRIPTION FACTOR"/>
    <property type="match status" value="1"/>
</dbReference>
<feature type="compositionally biased region" description="Polar residues" evidence="13">
    <location>
        <begin position="67"/>
        <end position="85"/>
    </location>
</feature>
<evidence type="ECO:0000256" key="10">
    <source>
        <dbReference type="ARBA" id="ARBA00032498"/>
    </source>
</evidence>
<dbReference type="AlphaFoldDB" id="A0AAN9Y7E0"/>
<evidence type="ECO:0000313" key="15">
    <source>
        <dbReference type="EMBL" id="KAK7601234.1"/>
    </source>
</evidence>
<evidence type="ECO:0000256" key="5">
    <source>
        <dbReference type="ARBA" id="ARBA00022860"/>
    </source>
</evidence>
<dbReference type="PANTHER" id="PTHR10270:SF161">
    <property type="entry name" value="SEX-DETERMINING REGION Y PROTEIN"/>
    <property type="match status" value="1"/>
</dbReference>
<dbReference type="Pfam" id="PF00505">
    <property type="entry name" value="HMG_box"/>
    <property type="match status" value="1"/>
</dbReference>
<feature type="compositionally biased region" description="Polar residues" evidence="13">
    <location>
        <begin position="105"/>
        <end position="121"/>
    </location>
</feature>
<keyword evidence="5" id="KW-0112">Calmodulin-binding</keyword>
<organism evidence="15 16">
    <name type="scientific">Parthenolecanium corni</name>
    <dbReference type="NCBI Taxonomy" id="536013"/>
    <lineage>
        <taxon>Eukaryota</taxon>
        <taxon>Metazoa</taxon>
        <taxon>Ecdysozoa</taxon>
        <taxon>Arthropoda</taxon>
        <taxon>Hexapoda</taxon>
        <taxon>Insecta</taxon>
        <taxon>Pterygota</taxon>
        <taxon>Neoptera</taxon>
        <taxon>Paraneoptera</taxon>
        <taxon>Hemiptera</taxon>
        <taxon>Sternorrhyncha</taxon>
        <taxon>Coccoidea</taxon>
        <taxon>Coccidae</taxon>
        <taxon>Parthenolecanium</taxon>
    </lineage>
</organism>
<dbReference type="GO" id="GO:0007548">
    <property type="term" value="P:sex differentiation"/>
    <property type="evidence" value="ECO:0007669"/>
    <property type="project" value="UniProtKB-KW"/>
</dbReference>
<dbReference type="PROSITE" id="PS50118">
    <property type="entry name" value="HMG_BOX_2"/>
    <property type="match status" value="1"/>
</dbReference>
<protein>
    <recommendedName>
        <fullName evidence="3">Sex-determining region Y protein</fullName>
    </recommendedName>
    <alternativeName>
        <fullName evidence="10">Testis-determining factor</fullName>
    </alternativeName>
</protein>
<feature type="region of interest" description="Disordered" evidence="13">
    <location>
        <begin position="52"/>
        <end position="213"/>
    </location>
</feature>
<evidence type="ECO:0000313" key="16">
    <source>
        <dbReference type="Proteomes" id="UP001367676"/>
    </source>
</evidence>
<evidence type="ECO:0000256" key="9">
    <source>
        <dbReference type="ARBA" id="ARBA00023163"/>
    </source>
</evidence>
<dbReference type="SUPFAM" id="SSF47095">
    <property type="entry name" value="HMG-box"/>
    <property type="match status" value="1"/>
</dbReference>
<comment type="caution">
    <text evidence="15">The sequence shown here is derived from an EMBL/GenBank/DDBJ whole genome shotgun (WGS) entry which is preliminary data.</text>
</comment>
<accession>A0AAN9Y7E0</accession>